<reference evidence="3 4" key="1">
    <citation type="journal article" date="2012" name="J. Bacteriol.">
        <title>Genome sequence of an alkane-degrading bacterium, Alcanivorax pacificus type strain W11-5, isolated from deep sea sediment.</title>
        <authorList>
            <person name="Lai Q."/>
            <person name="Shao Z."/>
        </authorList>
    </citation>
    <scope>NUCLEOTIDE SEQUENCE [LARGE SCALE GENOMIC DNA]</scope>
    <source>
        <strain evidence="3 4">W11-5</strain>
    </source>
</reference>
<evidence type="ECO:0000256" key="1">
    <source>
        <dbReference type="SAM" id="SignalP"/>
    </source>
</evidence>
<feature type="domain" description="DUF6160" evidence="2">
    <location>
        <begin position="1"/>
        <end position="108"/>
    </location>
</feature>
<dbReference type="InterPro" id="IPR046158">
    <property type="entry name" value="DUF6160"/>
</dbReference>
<feature type="chain" id="PRO_5002111296" evidence="1">
    <location>
        <begin position="23"/>
        <end position="276"/>
    </location>
</feature>
<evidence type="ECO:0000313" key="3">
    <source>
        <dbReference type="EMBL" id="AJD48333.1"/>
    </source>
</evidence>
<dbReference type="Pfam" id="PF19657">
    <property type="entry name" value="DUF6160"/>
    <property type="match status" value="1"/>
</dbReference>
<dbReference type="EMBL" id="CP004387">
    <property type="protein sequence ID" value="AJD48333.1"/>
    <property type="molecule type" value="Genomic_DNA"/>
</dbReference>
<gene>
    <name evidence="3" type="ORF">S7S_09605</name>
</gene>
<name>A0A0B4XPD5_9GAMM</name>
<dbReference type="RefSeq" id="WP_008735523.1">
    <property type="nucleotide sequence ID" value="NZ_CP004387.1"/>
</dbReference>
<keyword evidence="1" id="KW-0732">Signal</keyword>
<dbReference type="KEGG" id="apac:S7S_09605"/>
<dbReference type="AlphaFoldDB" id="A0A0B4XPD5"/>
<feature type="signal peptide" evidence="1">
    <location>
        <begin position="1"/>
        <end position="22"/>
    </location>
</feature>
<sequence length="276" mass="27297">MKVFRKLALVSAIATLPATGFAMQAMDDAALSGVTGQDGISITLGLNQTMNVLIDDTTGLTNATPVGLATFDQTGGILIRGMALAGTVGLEIDAAGDSTNGVLVVDVNVAGLSLDTGDIYVIDTGKAASATHQAADSTTAALAGVAPSQTAILDSMNISIASLELQVQLGDGAENFINITNGNIGDVTITNFSLNDAAGGGSIAASSILIDDLDISDTTVSLEDGTNNPAGLRIALDGSIAGVTVDSLVLGGGNALGNVYINGLSLSGTTITVAGK</sequence>
<organism evidence="3 4">
    <name type="scientific">Isoalcanivorax pacificus W11-5</name>
    <dbReference type="NCBI Taxonomy" id="391936"/>
    <lineage>
        <taxon>Bacteria</taxon>
        <taxon>Pseudomonadati</taxon>
        <taxon>Pseudomonadota</taxon>
        <taxon>Gammaproteobacteria</taxon>
        <taxon>Oceanospirillales</taxon>
        <taxon>Alcanivoracaceae</taxon>
        <taxon>Isoalcanivorax</taxon>
    </lineage>
</organism>
<evidence type="ECO:0000259" key="2">
    <source>
        <dbReference type="Pfam" id="PF19657"/>
    </source>
</evidence>
<keyword evidence="4" id="KW-1185">Reference proteome</keyword>
<accession>A0A0B4XPD5</accession>
<dbReference type="HOGENOM" id="CLU_978746_0_0_6"/>
<dbReference type="Proteomes" id="UP000006764">
    <property type="component" value="Chromosome"/>
</dbReference>
<protein>
    <submittedName>
        <fullName evidence="3">Pilus subunit (FilA)</fullName>
    </submittedName>
</protein>
<evidence type="ECO:0000313" key="4">
    <source>
        <dbReference type="Proteomes" id="UP000006764"/>
    </source>
</evidence>
<dbReference type="OrthoDB" id="6078536at2"/>
<proteinExistence type="predicted"/>